<protein>
    <recommendedName>
        <fullName evidence="5">ENTH domain-containing protein</fullName>
    </recommendedName>
</protein>
<dbReference type="GO" id="GO:0032050">
    <property type="term" value="F:clathrin heavy chain binding"/>
    <property type="evidence" value="ECO:0007669"/>
    <property type="project" value="TreeGrafter"/>
</dbReference>
<evidence type="ECO:0000313" key="7">
    <source>
        <dbReference type="Proteomes" id="UP001222027"/>
    </source>
</evidence>
<dbReference type="PROSITE" id="PS50942">
    <property type="entry name" value="ENTH"/>
    <property type="match status" value="1"/>
</dbReference>
<feature type="domain" description="ENTH" evidence="5">
    <location>
        <begin position="24"/>
        <end position="81"/>
    </location>
</feature>
<dbReference type="GO" id="GO:0005545">
    <property type="term" value="F:1-phosphatidylinositol binding"/>
    <property type="evidence" value="ECO:0007669"/>
    <property type="project" value="TreeGrafter"/>
</dbReference>
<organism evidence="6 7">
    <name type="scientific">Ensete ventricosum</name>
    <name type="common">Abyssinian banana</name>
    <name type="synonym">Musa ensete</name>
    <dbReference type="NCBI Taxonomy" id="4639"/>
    <lineage>
        <taxon>Eukaryota</taxon>
        <taxon>Viridiplantae</taxon>
        <taxon>Streptophyta</taxon>
        <taxon>Embryophyta</taxon>
        <taxon>Tracheophyta</taxon>
        <taxon>Spermatophyta</taxon>
        <taxon>Magnoliopsida</taxon>
        <taxon>Liliopsida</taxon>
        <taxon>Zingiberales</taxon>
        <taxon>Musaceae</taxon>
        <taxon>Ensete</taxon>
    </lineage>
</organism>
<keyword evidence="3" id="KW-0333">Golgi apparatus</keyword>
<dbReference type="InterPro" id="IPR013809">
    <property type="entry name" value="ENTH"/>
</dbReference>
<name>A0AAV8R9K5_ENSVE</name>
<dbReference type="GO" id="GO:0048268">
    <property type="term" value="P:clathrin coat assembly"/>
    <property type="evidence" value="ECO:0007669"/>
    <property type="project" value="InterPro"/>
</dbReference>
<dbReference type="GO" id="GO:0006900">
    <property type="term" value="P:vesicle budding from membrane"/>
    <property type="evidence" value="ECO:0007669"/>
    <property type="project" value="TreeGrafter"/>
</dbReference>
<evidence type="ECO:0000259" key="5">
    <source>
        <dbReference type="PROSITE" id="PS50942"/>
    </source>
</evidence>
<evidence type="ECO:0000313" key="6">
    <source>
        <dbReference type="EMBL" id="KAJ8500843.1"/>
    </source>
</evidence>
<dbReference type="EMBL" id="JAQQAF010000003">
    <property type="protein sequence ID" value="KAJ8500843.1"/>
    <property type="molecule type" value="Genomic_DNA"/>
</dbReference>
<dbReference type="PANTHER" id="PTHR22951:SF5">
    <property type="entry name" value="PHOSPHATIDYLINOSITOL-BINDING CLATHRIN ASSEMBLY PROTEIN LAP"/>
    <property type="match status" value="1"/>
</dbReference>
<dbReference type="GO" id="GO:0000149">
    <property type="term" value="F:SNARE binding"/>
    <property type="evidence" value="ECO:0007669"/>
    <property type="project" value="TreeGrafter"/>
</dbReference>
<evidence type="ECO:0000256" key="2">
    <source>
        <dbReference type="ARBA" id="ARBA00004555"/>
    </source>
</evidence>
<keyword evidence="4" id="KW-0968">Cytoplasmic vesicle</keyword>
<reference evidence="6 7" key="1">
    <citation type="submission" date="2022-12" db="EMBL/GenBank/DDBJ databases">
        <title>Chromosome-scale assembly of the Ensete ventricosum genome.</title>
        <authorList>
            <person name="Dussert Y."/>
            <person name="Stocks J."/>
            <person name="Wendawek A."/>
            <person name="Woldeyes F."/>
            <person name="Nichols R.A."/>
            <person name="Borrell J.S."/>
        </authorList>
    </citation>
    <scope>NUCLEOTIDE SEQUENCE [LARGE SCALE GENOMIC DNA]</scope>
    <source>
        <strain evidence="7">cv. Maze</strain>
        <tissue evidence="6">Seeds</tissue>
    </source>
</reference>
<dbReference type="GO" id="GO:0030136">
    <property type="term" value="C:clathrin-coated vesicle"/>
    <property type="evidence" value="ECO:0007669"/>
    <property type="project" value="UniProtKB-SubCell"/>
</dbReference>
<dbReference type="GO" id="GO:0005794">
    <property type="term" value="C:Golgi apparatus"/>
    <property type="evidence" value="ECO:0007669"/>
    <property type="project" value="UniProtKB-SubCell"/>
</dbReference>
<proteinExistence type="predicted"/>
<dbReference type="InterPro" id="IPR008942">
    <property type="entry name" value="ENTH_VHS"/>
</dbReference>
<accession>A0AAV8R9K5</accession>
<dbReference type="Gene3D" id="1.25.40.90">
    <property type="match status" value="1"/>
</dbReference>
<comment type="caution">
    <text evidence="6">The sequence shown here is derived from an EMBL/GenBank/DDBJ whole genome shotgun (WGS) entry which is preliminary data.</text>
</comment>
<dbReference type="GO" id="GO:0072583">
    <property type="term" value="P:clathrin-dependent endocytosis"/>
    <property type="evidence" value="ECO:0007669"/>
    <property type="project" value="InterPro"/>
</dbReference>
<dbReference type="SUPFAM" id="SSF48464">
    <property type="entry name" value="ENTH/VHS domain"/>
    <property type="match status" value="1"/>
</dbReference>
<evidence type="ECO:0000256" key="3">
    <source>
        <dbReference type="ARBA" id="ARBA00023034"/>
    </source>
</evidence>
<evidence type="ECO:0000256" key="1">
    <source>
        <dbReference type="ARBA" id="ARBA00004132"/>
    </source>
</evidence>
<dbReference type="GO" id="GO:0005546">
    <property type="term" value="F:phosphatidylinositol-4,5-bisphosphate binding"/>
    <property type="evidence" value="ECO:0007669"/>
    <property type="project" value="TreeGrafter"/>
</dbReference>
<dbReference type="InterPro" id="IPR011417">
    <property type="entry name" value="ANTH_dom"/>
</dbReference>
<evidence type="ECO:0000256" key="4">
    <source>
        <dbReference type="ARBA" id="ARBA00023329"/>
    </source>
</evidence>
<keyword evidence="7" id="KW-1185">Reference proteome</keyword>
<dbReference type="AlphaFoldDB" id="A0AAV8R9K5"/>
<dbReference type="Pfam" id="PF07651">
    <property type="entry name" value="ANTH"/>
    <property type="match status" value="1"/>
</dbReference>
<dbReference type="GO" id="GO:0005905">
    <property type="term" value="C:clathrin-coated pit"/>
    <property type="evidence" value="ECO:0007669"/>
    <property type="project" value="TreeGrafter"/>
</dbReference>
<dbReference type="InterPro" id="IPR045192">
    <property type="entry name" value="AP180-like"/>
</dbReference>
<comment type="subcellular location">
    <subcellularLocation>
        <location evidence="1">Cytoplasmic vesicle</location>
        <location evidence="1">Clathrin-coated vesicle</location>
    </subcellularLocation>
    <subcellularLocation>
        <location evidence="2">Golgi apparatus</location>
    </subcellularLocation>
</comment>
<sequence>MGTLESWRKAYGALKDTTTVRLAKVNSEFKDLDIAVVKATNHVECPPKERHIRSESLGFRSLSLRFNLLLSSADPYSEFLG</sequence>
<dbReference type="PANTHER" id="PTHR22951">
    <property type="entry name" value="CLATHRIN ASSEMBLY PROTEIN"/>
    <property type="match status" value="1"/>
</dbReference>
<dbReference type="Proteomes" id="UP001222027">
    <property type="component" value="Unassembled WGS sequence"/>
</dbReference>
<gene>
    <name evidence="6" type="ORF">OPV22_011395</name>
</gene>